<comment type="similarity">
    <text evidence="2">Belongs to the CDP-alcohol phosphatidyltransferase class-I family.</text>
</comment>
<dbReference type="Proteomes" id="UP000655208">
    <property type="component" value="Unassembled WGS sequence"/>
</dbReference>
<organism evidence="5 6">
    <name type="scientific">Nakamurella endophytica</name>
    <dbReference type="NCBI Taxonomy" id="1748367"/>
    <lineage>
        <taxon>Bacteria</taxon>
        <taxon>Bacillati</taxon>
        <taxon>Actinomycetota</taxon>
        <taxon>Actinomycetes</taxon>
        <taxon>Nakamurellales</taxon>
        <taxon>Nakamurellaceae</taxon>
        <taxon>Nakamurella</taxon>
    </lineage>
</organism>
<accession>A0A917SPR2</accession>
<keyword evidence="6" id="KW-1185">Reference proteome</keyword>
<dbReference type="Pfam" id="PF01066">
    <property type="entry name" value="CDP-OH_P_transf"/>
    <property type="match status" value="1"/>
</dbReference>
<reference evidence="5" key="1">
    <citation type="journal article" date="2014" name="Int. J. Syst. Evol. Microbiol.">
        <title>Complete genome sequence of Corynebacterium casei LMG S-19264T (=DSM 44701T), isolated from a smear-ripened cheese.</title>
        <authorList>
            <consortium name="US DOE Joint Genome Institute (JGI-PGF)"/>
            <person name="Walter F."/>
            <person name="Albersmeier A."/>
            <person name="Kalinowski J."/>
            <person name="Ruckert C."/>
        </authorList>
    </citation>
    <scope>NUCLEOTIDE SEQUENCE</scope>
    <source>
        <strain evidence="5">CGMCC 4.7308</strain>
    </source>
</reference>
<reference evidence="5" key="2">
    <citation type="submission" date="2020-09" db="EMBL/GenBank/DDBJ databases">
        <authorList>
            <person name="Sun Q."/>
            <person name="Zhou Y."/>
        </authorList>
    </citation>
    <scope>NUCLEOTIDE SEQUENCE</scope>
    <source>
        <strain evidence="5">CGMCC 4.7308</strain>
    </source>
</reference>
<evidence type="ECO:0000313" key="5">
    <source>
        <dbReference type="EMBL" id="GGL89065.1"/>
    </source>
</evidence>
<comment type="caution">
    <text evidence="5">The sequence shown here is derived from an EMBL/GenBank/DDBJ whole genome shotgun (WGS) entry which is preliminary data.</text>
</comment>
<dbReference type="InterPro" id="IPR043130">
    <property type="entry name" value="CDP-OH_PTrfase_TM_dom"/>
</dbReference>
<sequence length="243" mass="25315">MLDAPARRLLAPGLDRVAGWLARLGVAPLTLTGAGFVVGVGACVAAGMRYWPLALGLWLVNRVLDGLDGPVARRRGATELGGFLDVVADFTVYAGFVVGVAVAVPDARVACLALLTAYYVSGTAFLALSSLLERRTGRSPDAYADGRSLRFVPGLAEGTETVLVYVLFCLLPGHAALIAWLFTAAVAVTAGQRVRLGIALLRRPVDPGGVPADRIADTEPDPAGTPAPAPVTAGTHRTHRETR</sequence>
<feature type="transmembrane region" description="Helical" evidence="4">
    <location>
        <begin position="21"/>
        <end position="48"/>
    </location>
</feature>
<dbReference type="GO" id="GO:0008654">
    <property type="term" value="P:phospholipid biosynthetic process"/>
    <property type="evidence" value="ECO:0007669"/>
    <property type="project" value="InterPro"/>
</dbReference>
<protein>
    <submittedName>
        <fullName evidence="5">Membrane protein</fullName>
    </submittedName>
</protein>
<evidence type="ECO:0000313" key="6">
    <source>
        <dbReference type="Proteomes" id="UP000655208"/>
    </source>
</evidence>
<feature type="transmembrane region" description="Helical" evidence="4">
    <location>
        <begin position="83"/>
        <end position="104"/>
    </location>
</feature>
<keyword evidence="4" id="KW-0472">Membrane</keyword>
<evidence type="ECO:0000256" key="2">
    <source>
        <dbReference type="RuleBase" id="RU003750"/>
    </source>
</evidence>
<dbReference type="GO" id="GO:0016780">
    <property type="term" value="F:phosphotransferase activity, for other substituted phosphate groups"/>
    <property type="evidence" value="ECO:0007669"/>
    <property type="project" value="InterPro"/>
</dbReference>
<feature type="region of interest" description="Disordered" evidence="3">
    <location>
        <begin position="209"/>
        <end position="243"/>
    </location>
</feature>
<dbReference type="AlphaFoldDB" id="A0A917SPR2"/>
<dbReference type="PROSITE" id="PS00379">
    <property type="entry name" value="CDP_ALCOHOL_P_TRANSF"/>
    <property type="match status" value="1"/>
</dbReference>
<dbReference type="InterPro" id="IPR000462">
    <property type="entry name" value="CDP-OH_P_trans"/>
</dbReference>
<dbReference type="EMBL" id="BMNA01000001">
    <property type="protein sequence ID" value="GGL89065.1"/>
    <property type="molecule type" value="Genomic_DNA"/>
</dbReference>
<dbReference type="Gene3D" id="1.20.120.1760">
    <property type="match status" value="1"/>
</dbReference>
<evidence type="ECO:0000256" key="1">
    <source>
        <dbReference type="ARBA" id="ARBA00022679"/>
    </source>
</evidence>
<evidence type="ECO:0000256" key="3">
    <source>
        <dbReference type="SAM" id="MobiDB-lite"/>
    </source>
</evidence>
<name>A0A917SPR2_9ACTN</name>
<keyword evidence="4" id="KW-0812">Transmembrane</keyword>
<feature type="transmembrane region" description="Helical" evidence="4">
    <location>
        <begin position="162"/>
        <end position="188"/>
    </location>
</feature>
<keyword evidence="1 2" id="KW-0808">Transferase</keyword>
<dbReference type="InterPro" id="IPR048254">
    <property type="entry name" value="CDP_ALCOHOL_P_TRANSF_CS"/>
</dbReference>
<feature type="transmembrane region" description="Helical" evidence="4">
    <location>
        <begin position="111"/>
        <end position="132"/>
    </location>
</feature>
<evidence type="ECO:0000256" key="4">
    <source>
        <dbReference type="SAM" id="Phobius"/>
    </source>
</evidence>
<keyword evidence="4" id="KW-1133">Transmembrane helix</keyword>
<proteinExistence type="inferred from homology"/>
<gene>
    <name evidence="5" type="ORF">GCM10011594_05870</name>
</gene>
<dbReference type="GO" id="GO:0016020">
    <property type="term" value="C:membrane"/>
    <property type="evidence" value="ECO:0007669"/>
    <property type="project" value="InterPro"/>
</dbReference>